<feature type="transmembrane region" description="Helical" evidence="1">
    <location>
        <begin position="124"/>
        <end position="142"/>
    </location>
</feature>
<feature type="transmembrane region" description="Helical" evidence="1">
    <location>
        <begin position="100"/>
        <end position="118"/>
    </location>
</feature>
<feature type="transmembrane region" description="Helical" evidence="1">
    <location>
        <begin position="147"/>
        <end position="167"/>
    </location>
</feature>
<dbReference type="InterPro" id="IPR049500">
    <property type="entry name" value="Peptidase_M50B-like"/>
</dbReference>
<gene>
    <name evidence="2" type="ORF">ACFQQL_00360</name>
</gene>
<accession>A0ABW2Q1Z2</accession>
<keyword evidence="3" id="KW-1185">Reference proteome</keyword>
<proteinExistence type="predicted"/>
<evidence type="ECO:0000256" key="1">
    <source>
        <dbReference type="SAM" id="Phobius"/>
    </source>
</evidence>
<feature type="transmembrane region" description="Helical" evidence="1">
    <location>
        <begin position="30"/>
        <end position="49"/>
    </location>
</feature>
<protein>
    <submittedName>
        <fullName evidence="2">M50 family metallopeptidase</fullName>
    </submittedName>
</protein>
<reference evidence="3" key="1">
    <citation type="journal article" date="2019" name="Int. J. Syst. Evol. Microbiol.">
        <title>The Global Catalogue of Microorganisms (GCM) 10K type strain sequencing project: providing services to taxonomists for standard genome sequencing and annotation.</title>
        <authorList>
            <consortium name="The Broad Institute Genomics Platform"/>
            <consortium name="The Broad Institute Genome Sequencing Center for Infectious Disease"/>
            <person name="Wu L."/>
            <person name="Ma J."/>
        </authorList>
    </citation>
    <scope>NUCLEOTIDE SEQUENCE [LARGE SCALE GENOMIC DNA]</scope>
    <source>
        <strain evidence="3">JCM 1490</strain>
    </source>
</reference>
<dbReference type="EMBL" id="JBHTCQ010000001">
    <property type="protein sequence ID" value="MFC7403540.1"/>
    <property type="molecule type" value="Genomic_DNA"/>
</dbReference>
<keyword evidence="1" id="KW-0812">Transmembrane</keyword>
<dbReference type="Pfam" id="PF13398">
    <property type="entry name" value="Peptidase_M50B"/>
    <property type="match status" value="1"/>
</dbReference>
<sequence>MDDLLDGALGWLGQAWARLQPGPPPRADDAVLAGVGLAVLAAVFVPALWRRLRVGVTVVHELGHGLVGVLCGRRFTGLVLRADMSGHAVTVGPSRGFGRVLSTWAGYPAPAVVGALLVRAAGTGWSAPLLGLTTAVLVVSLVRVRSFYTGVVMVLLTAGTGALWWWGAPELRAAVLLGVGFFLLVGAWRHLGALVTSPAAGSDSAVLARLTPVPAWCWVLTFAVVLGLATWVMVGPVLTTLGVVPGG</sequence>
<dbReference type="Proteomes" id="UP001596455">
    <property type="component" value="Unassembled WGS sequence"/>
</dbReference>
<keyword evidence="1" id="KW-1133">Transmembrane helix</keyword>
<feature type="transmembrane region" description="Helical" evidence="1">
    <location>
        <begin position="213"/>
        <end position="234"/>
    </location>
</feature>
<comment type="caution">
    <text evidence="2">The sequence shown here is derived from an EMBL/GenBank/DDBJ whole genome shotgun (WGS) entry which is preliminary data.</text>
</comment>
<feature type="transmembrane region" description="Helical" evidence="1">
    <location>
        <begin position="173"/>
        <end position="192"/>
    </location>
</feature>
<dbReference type="RefSeq" id="WP_382390098.1">
    <property type="nucleotide sequence ID" value="NZ_JBHTCQ010000001.1"/>
</dbReference>
<organism evidence="2 3">
    <name type="scientific">Georgenia alba</name>
    <dbReference type="NCBI Taxonomy" id="2233858"/>
    <lineage>
        <taxon>Bacteria</taxon>
        <taxon>Bacillati</taxon>
        <taxon>Actinomycetota</taxon>
        <taxon>Actinomycetes</taxon>
        <taxon>Micrococcales</taxon>
        <taxon>Bogoriellaceae</taxon>
        <taxon>Georgenia</taxon>
    </lineage>
</organism>
<name>A0ABW2Q1Z2_9MICO</name>
<evidence type="ECO:0000313" key="3">
    <source>
        <dbReference type="Proteomes" id="UP001596455"/>
    </source>
</evidence>
<evidence type="ECO:0000313" key="2">
    <source>
        <dbReference type="EMBL" id="MFC7403540.1"/>
    </source>
</evidence>
<keyword evidence="1" id="KW-0472">Membrane</keyword>